<accession>A0A1X0P1S1</accession>
<dbReference type="EMBL" id="NBCO01000007">
    <property type="protein sequence ID" value="ORC90845.1"/>
    <property type="molecule type" value="Genomic_DNA"/>
</dbReference>
<evidence type="ECO:0000259" key="8">
    <source>
        <dbReference type="PROSITE" id="PS51194"/>
    </source>
</evidence>
<gene>
    <name evidence="9" type="ORF">TM35_000072690</name>
</gene>
<keyword evidence="2" id="KW-0547">Nucleotide-binding</keyword>
<evidence type="ECO:0000313" key="9">
    <source>
        <dbReference type="EMBL" id="ORC90845.1"/>
    </source>
</evidence>
<dbReference type="InterPro" id="IPR027417">
    <property type="entry name" value="P-loop_NTPase"/>
</dbReference>
<feature type="domain" description="Helicase C-terminal" evidence="8">
    <location>
        <begin position="450"/>
        <end position="671"/>
    </location>
</feature>
<evidence type="ECO:0000256" key="3">
    <source>
        <dbReference type="ARBA" id="ARBA00022840"/>
    </source>
</evidence>
<comment type="caution">
    <text evidence="9">The sequence shown here is derived from an EMBL/GenBank/DDBJ whole genome shotgun (WGS) entry which is preliminary data.</text>
</comment>
<dbReference type="GO" id="GO:0005524">
    <property type="term" value="F:ATP binding"/>
    <property type="evidence" value="ECO:0007669"/>
    <property type="project" value="UniProtKB-KW"/>
</dbReference>
<dbReference type="AlphaFoldDB" id="A0A1X0P1S1"/>
<keyword evidence="9" id="KW-0347">Helicase</keyword>
<dbReference type="PROSITE" id="PS51194">
    <property type="entry name" value="HELICASE_CTER"/>
    <property type="match status" value="1"/>
</dbReference>
<name>A0A1X0P1S1_9TRYP</name>
<dbReference type="InterPro" id="IPR001650">
    <property type="entry name" value="Helicase_C-like"/>
</dbReference>
<dbReference type="GeneID" id="39983495"/>
<dbReference type="Gene3D" id="3.40.50.300">
    <property type="entry name" value="P-loop containing nucleotide triphosphate hydrolases"/>
    <property type="match status" value="2"/>
</dbReference>
<reference evidence="9 10" key="1">
    <citation type="submission" date="2017-03" db="EMBL/GenBank/DDBJ databases">
        <title>An alternative strategy for trypanosome survival in the mammalian bloodstream revealed through genome and transcriptome analysis of the ubiquitous bovine parasite Trypanosoma (Megatrypanum) theileri.</title>
        <authorList>
            <person name="Kelly S."/>
            <person name="Ivens A."/>
            <person name="Mott A."/>
            <person name="O'Neill E."/>
            <person name="Emms D."/>
            <person name="Macleod O."/>
            <person name="Voorheis P."/>
            <person name="Matthews J."/>
            <person name="Matthews K."/>
            <person name="Carrington M."/>
        </authorList>
    </citation>
    <scope>NUCLEOTIDE SEQUENCE [LARGE SCALE GENOMIC DNA]</scope>
    <source>
        <strain evidence="9">Edinburgh</strain>
    </source>
</reference>
<dbReference type="PANTHER" id="PTHR13710">
    <property type="entry name" value="DNA HELICASE RECQ FAMILY MEMBER"/>
    <property type="match status" value="1"/>
</dbReference>
<dbReference type="GO" id="GO:0000724">
    <property type="term" value="P:double-strand break repair via homologous recombination"/>
    <property type="evidence" value="ECO:0007669"/>
    <property type="project" value="TreeGrafter"/>
</dbReference>
<dbReference type="Pfam" id="PF00270">
    <property type="entry name" value="DEAD"/>
    <property type="match status" value="1"/>
</dbReference>
<dbReference type="STRING" id="67003.A0A1X0P1S1"/>
<dbReference type="OrthoDB" id="10261556at2759"/>
<dbReference type="Pfam" id="PF00271">
    <property type="entry name" value="Helicase_C"/>
    <property type="match status" value="1"/>
</dbReference>
<feature type="compositionally biased region" description="Acidic residues" evidence="6">
    <location>
        <begin position="12"/>
        <end position="24"/>
    </location>
</feature>
<dbReference type="PANTHER" id="PTHR13710:SF108">
    <property type="entry name" value="ATP-DEPENDENT DNA HELICASE Q4"/>
    <property type="match status" value="1"/>
</dbReference>
<comment type="catalytic activity">
    <reaction evidence="4">
        <text>Couples ATP hydrolysis with the unwinding of duplex DNA by translocating in the 3'-5' direction.</text>
        <dbReference type="EC" id="5.6.2.4"/>
    </reaction>
</comment>
<keyword evidence="10" id="KW-1185">Reference proteome</keyword>
<evidence type="ECO:0000256" key="4">
    <source>
        <dbReference type="ARBA" id="ARBA00034617"/>
    </source>
</evidence>
<sequence length="954" mass="105681">MDGDAYNAGEELFPEDVASDEDSNDSFMLKQGDNDLEGDINNSIGNINSNENEKNHHNDNNNDDYDRDGEEEEENTCIPYLAPQWRSTFAHVANYTGSMAEKKTGCVNSDVIPNSKQGTLPEISTLTVPIDVSSDTNDNKSILHVNLEKLFVESLSSVSSESTLPICSILLQNHFGVESGQFRPGQQEVALSILQGHNTLAVFPTGWGKSLCYQFPILVHRMLFDAELKIWERQQRTVNLETDNMKVTSTITEAKLVSPPESRFALVVSPLLSLMSDQAEKITKNGSLRTAVLSSANSTSREKTILDDLASPLCPIDLLFISPERLVRHTELRNLLKKYIHRIAFICVDEVHCVSQWAYDFRPSFMYLHRVLENLTNTDGIANVKGKKIPPFLCLTATAAPSVINDLQAVFHINRTVMVPYHRENLKLDSVPLVEDGCNKPPTQRMLQEKLLQAVLELPKPMLVYVQTRVDAEELATFLTSKLGAAQSGKEKNDKNSSSSSTSTSTSIFTSYTHEQIRKNNDVEGVEGNRMVIRSYHAAIERHIRNRTQQQFMQGNIDVLIATVAFGMGIDKPNIRSVIHASLPSSLESYVQETGRAGRDGKISFCRLLYNPFDYYTLRSRALATFISPGEMLAIVKSILASPITQVGEKLAIVSVSKIAEELILSEETVETVLFMLLTQENEVLRELRGTIPIGYRIIHTTSDITAISDPCMKQRKRGRNDSSSCGVSSILAQLEERDGVLELCRGGGRIEHVVLAANDLGMSLADLQFRLDDLVRGGGVSLRALAAGHIVVPGGGFGADTAGVARRLWDAHRRRHEAQSAGLAATLAVLRRPTHEAVRAALEGGDTPDWRPPPRGLTKVEAVQVANDFVDKNRPRIRSVYEVVRALLGVMPKSITRHGKYAGELPLSVSWYVASPYFGMLREFEMEWLLKVLAPHNLGEETTPDNSGRLPVV</sequence>
<dbReference type="InterPro" id="IPR014001">
    <property type="entry name" value="Helicase_ATP-bd"/>
</dbReference>
<evidence type="ECO:0000256" key="2">
    <source>
        <dbReference type="ARBA" id="ARBA00022741"/>
    </source>
</evidence>
<evidence type="ECO:0000256" key="1">
    <source>
        <dbReference type="ARBA" id="ARBA00005446"/>
    </source>
</evidence>
<evidence type="ECO:0000259" key="7">
    <source>
        <dbReference type="PROSITE" id="PS51192"/>
    </source>
</evidence>
<dbReference type="Proteomes" id="UP000192257">
    <property type="component" value="Unassembled WGS sequence"/>
</dbReference>
<dbReference type="InterPro" id="IPR011545">
    <property type="entry name" value="DEAD/DEAH_box_helicase_dom"/>
</dbReference>
<feature type="region of interest" description="Disordered" evidence="6">
    <location>
        <begin position="1"/>
        <end position="74"/>
    </location>
</feature>
<proteinExistence type="inferred from homology"/>
<protein>
    <recommendedName>
        <fullName evidence="5">DNA 3'-5' helicase</fullName>
        <ecNumber evidence="5">5.6.2.4</ecNumber>
    </recommendedName>
</protein>
<evidence type="ECO:0000313" key="10">
    <source>
        <dbReference type="Proteomes" id="UP000192257"/>
    </source>
</evidence>
<organism evidence="9 10">
    <name type="scientific">Trypanosoma theileri</name>
    <dbReference type="NCBI Taxonomy" id="67003"/>
    <lineage>
        <taxon>Eukaryota</taxon>
        <taxon>Discoba</taxon>
        <taxon>Euglenozoa</taxon>
        <taxon>Kinetoplastea</taxon>
        <taxon>Metakinetoplastina</taxon>
        <taxon>Trypanosomatida</taxon>
        <taxon>Trypanosomatidae</taxon>
        <taxon>Trypanosoma</taxon>
    </lineage>
</organism>
<feature type="domain" description="Helicase ATP-binding" evidence="7">
    <location>
        <begin position="190"/>
        <end position="417"/>
    </location>
</feature>
<dbReference type="SMART" id="SM00490">
    <property type="entry name" value="HELICc"/>
    <property type="match status" value="1"/>
</dbReference>
<dbReference type="GO" id="GO:0005694">
    <property type="term" value="C:chromosome"/>
    <property type="evidence" value="ECO:0007669"/>
    <property type="project" value="TreeGrafter"/>
</dbReference>
<dbReference type="GO" id="GO:0005737">
    <property type="term" value="C:cytoplasm"/>
    <property type="evidence" value="ECO:0007669"/>
    <property type="project" value="TreeGrafter"/>
</dbReference>
<keyword evidence="9" id="KW-0378">Hydrolase</keyword>
<keyword evidence="3" id="KW-0067">ATP-binding</keyword>
<evidence type="ECO:0000256" key="6">
    <source>
        <dbReference type="SAM" id="MobiDB-lite"/>
    </source>
</evidence>
<dbReference type="SMART" id="SM00487">
    <property type="entry name" value="DEXDc"/>
    <property type="match status" value="1"/>
</dbReference>
<feature type="compositionally biased region" description="Low complexity" evidence="6">
    <location>
        <begin position="497"/>
        <end position="508"/>
    </location>
</feature>
<dbReference type="VEuPathDB" id="TriTrypDB:TM35_000072690"/>
<dbReference type="SUPFAM" id="SSF52540">
    <property type="entry name" value="P-loop containing nucleoside triphosphate hydrolases"/>
    <property type="match status" value="1"/>
</dbReference>
<feature type="compositionally biased region" description="Low complexity" evidence="6">
    <location>
        <begin position="39"/>
        <end position="50"/>
    </location>
</feature>
<feature type="compositionally biased region" description="Acidic residues" evidence="6">
    <location>
        <begin position="61"/>
        <end position="74"/>
    </location>
</feature>
<dbReference type="GO" id="GO:0005634">
    <property type="term" value="C:nucleus"/>
    <property type="evidence" value="ECO:0007669"/>
    <property type="project" value="TreeGrafter"/>
</dbReference>
<comment type="similarity">
    <text evidence="1">Belongs to the helicase family. RecQ subfamily.</text>
</comment>
<dbReference type="EC" id="5.6.2.4" evidence="5"/>
<evidence type="ECO:0000256" key="5">
    <source>
        <dbReference type="ARBA" id="ARBA00034808"/>
    </source>
</evidence>
<dbReference type="PROSITE" id="PS51192">
    <property type="entry name" value="HELICASE_ATP_BIND_1"/>
    <property type="match status" value="1"/>
</dbReference>
<feature type="compositionally biased region" description="Basic and acidic residues" evidence="6">
    <location>
        <begin position="51"/>
        <end position="60"/>
    </location>
</feature>
<dbReference type="GO" id="GO:0003676">
    <property type="term" value="F:nucleic acid binding"/>
    <property type="evidence" value="ECO:0007669"/>
    <property type="project" value="InterPro"/>
</dbReference>
<dbReference type="GO" id="GO:0009378">
    <property type="term" value="F:four-way junction helicase activity"/>
    <property type="evidence" value="ECO:0007669"/>
    <property type="project" value="TreeGrafter"/>
</dbReference>
<feature type="region of interest" description="Disordered" evidence="6">
    <location>
        <begin position="486"/>
        <end position="508"/>
    </location>
</feature>
<dbReference type="RefSeq" id="XP_028884911.1">
    <property type="nucleotide sequence ID" value="XM_029023715.1"/>
</dbReference>
<dbReference type="GO" id="GO:0043138">
    <property type="term" value="F:3'-5' DNA helicase activity"/>
    <property type="evidence" value="ECO:0007669"/>
    <property type="project" value="UniProtKB-EC"/>
</dbReference>